<name>A0A0W8DQT8_PHYNI</name>
<dbReference type="EMBL" id="LNFP01000069">
    <property type="protein sequence ID" value="KUF98434.1"/>
    <property type="molecule type" value="Genomic_DNA"/>
</dbReference>
<dbReference type="Pfam" id="PF01833">
    <property type="entry name" value="TIG"/>
    <property type="match status" value="1"/>
</dbReference>
<dbReference type="Proteomes" id="UP000054636">
    <property type="component" value="Unassembled WGS sequence"/>
</dbReference>
<accession>A0A0W8DQT8</accession>
<dbReference type="AlphaFoldDB" id="A0A0W8DQT8"/>
<evidence type="ECO:0000313" key="3">
    <source>
        <dbReference type="Proteomes" id="UP000054636"/>
    </source>
</evidence>
<evidence type="ECO:0000313" key="2">
    <source>
        <dbReference type="EMBL" id="KUF98434.1"/>
    </source>
</evidence>
<organism evidence="2 3">
    <name type="scientific">Phytophthora nicotianae</name>
    <name type="common">Potato buckeye rot agent</name>
    <name type="synonym">Phytophthora parasitica</name>
    <dbReference type="NCBI Taxonomy" id="4792"/>
    <lineage>
        <taxon>Eukaryota</taxon>
        <taxon>Sar</taxon>
        <taxon>Stramenopiles</taxon>
        <taxon>Oomycota</taxon>
        <taxon>Peronosporomycetes</taxon>
        <taxon>Peronosporales</taxon>
        <taxon>Peronosporaceae</taxon>
        <taxon>Phytophthora</taxon>
    </lineage>
</organism>
<proteinExistence type="predicted"/>
<reference evidence="2 3" key="1">
    <citation type="submission" date="2015-11" db="EMBL/GenBank/DDBJ databases">
        <title>Genomes and virulence difference between two physiological races of Phytophthora nicotianae.</title>
        <authorList>
            <person name="Liu H."/>
            <person name="Ma X."/>
            <person name="Yu H."/>
            <person name="Fang D."/>
            <person name="Li Y."/>
            <person name="Wang X."/>
            <person name="Wang W."/>
            <person name="Dong Y."/>
            <person name="Xiao B."/>
        </authorList>
    </citation>
    <scope>NUCLEOTIDE SEQUENCE [LARGE SCALE GENOMIC DNA]</scope>
    <source>
        <strain evidence="3">race 1</strain>
    </source>
</reference>
<protein>
    <submittedName>
        <fullName evidence="2">Guanine nucleotide-binding protein 1</fullName>
    </submittedName>
</protein>
<dbReference type="Gene3D" id="2.60.40.10">
    <property type="entry name" value="Immunoglobulins"/>
    <property type="match status" value="1"/>
</dbReference>
<dbReference type="InterPro" id="IPR014756">
    <property type="entry name" value="Ig_E-set"/>
</dbReference>
<dbReference type="InterPro" id="IPR013783">
    <property type="entry name" value="Ig-like_fold"/>
</dbReference>
<sequence length="233" mass="25133">MYSTIVELKIVALTNNSATTIARAYVELLELSVISMILPQVSIPMANTVFEIQGTFKFASELAKCSFHCESGGHKTVQIGAIAFSTGTIAQCKLSTPLPVGFCHVTLSQNGVRVSRNSFQILVHSPVLISRVTPSTSTTVGGTLVTIEGSGFPANIQPLCHFGNLNIVKATAVSSNRLTCTTPAMRMPNNTAIVDMWITFGGIESLIQPFKFSARFPSLQQIHHLVLRTGEHE</sequence>
<dbReference type="CDD" id="cd00102">
    <property type="entry name" value="IPT"/>
    <property type="match status" value="1"/>
</dbReference>
<dbReference type="SUPFAM" id="SSF81296">
    <property type="entry name" value="E set domains"/>
    <property type="match status" value="1"/>
</dbReference>
<evidence type="ECO:0000259" key="1">
    <source>
        <dbReference type="Pfam" id="PF01833"/>
    </source>
</evidence>
<gene>
    <name evidence="2" type="ORF">AM588_10011497</name>
</gene>
<comment type="caution">
    <text evidence="2">The sequence shown here is derived from an EMBL/GenBank/DDBJ whole genome shotgun (WGS) entry which is preliminary data.</text>
</comment>
<feature type="domain" description="IPT/TIG" evidence="1">
    <location>
        <begin position="129"/>
        <end position="186"/>
    </location>
</feature>
<dbReference type="InterPro" id="IPR002909">
    <property type="entry name" value="IPT_dom"/>
</dbReference>